<feature type="domain" description="CCHC-type" evidence="2">
    <location>
        <begin position="156"/>
        <end position="171"/>
    </location>
</feature>
<dbReference type="InterPro" id="IPR054722">
    <property type="entry name" value="PolX-like_BBD"/>
</dbReference>
<dbReference type="Pfam" id="PF22936">
    <property type="entry name" value="Pol_BBD"/>
    <property type="match status" value="1"/>
</dbReference>
<gene>
    <name evidence="3" type="ORF">QE152_g13116</name>
</gene>
<evidence type="ECO:0000313" key="4">
    <source>
        <dbReference type="Proteomes" id="UP001458880"/>
    </source>
</evidence>
<dbReference type="GO" id="GO:0003676">
    <property type="term" value="F:nucleic acid binding"/>
    <property type="evidence" value="ECO:0007669"/>
    <property type="project" value="InterPro"/>
</dbReference>
<dbReference type="InterPro" id="IPR036875">
    <property type="entry name" value="Znf_CCHC_sf"/>
</dbReference>
<protein>
    <recommendedName>
        <fullName evidence="2">CCHC-type domain-containing protein</fullName>
    </recommendedName>
</protein>
<reference evidence="3 4" key="1">
    <citation type="journal article" date="2024" name="BMC Genomics">
        <title>De novo assembly and annotation of Popillia japonica's genome with initial clues to its potential as an invasive pest.</title>
        <authorList>
            <person name="Cucini C."/>
            <person name="Boschi S."/>
            <person name="Funari R."/>
            <person name="Cardaioli E."/>
            <person name="Iannotti N."/>
            <person name="Marturano G."/>
            <person name="Paoli F."/>
            <person name="Bruttini M."/>
            <person name="Carapelli A."/>
            <person name="Frati F."/>
            <person name="Nardi F."/>
        </authorList>
    </citation>
    <scope>NUCLEOTIDE SEQUENCE [LARGE SCALE GENOMIC DNA]</scope>
    <source>
        <strain evidence="3">DMR45628</strain>
    </source>
</reference>
<dbReference type="PANTHER" id="PTHR47592">
    <property type="entry name" value="PBF68 PROTEIN"/>
    <property type="match status" value="1"/>
</dbReference>
<keyword evidence="1" id="KW-0863">Zinc-finger</keyword>
<dbReference type="InterPro" id="IPR001878">
    <property type="entry name" value="Znf_CCHC"/>
</dbReference>
<keyword evidence="4" id="KW-1185">Reference proteome</keyword>
<dbReference type="PROSITE" id="PS50158">
    <property type="entry name" value="ZF_CCHC"/>
    <property type="match status" value="1"/>
</dbReference>
<dbReference type="GO" id="GO:0008270">
    <property type="term" value="F:zinc ion binding"/>
    <property type="evidence" value="ECO:0007669"/>
    <property type="project" value="UniProtKB-KW"/>
</dbReference>
<keyword evidence="1" id="KW-0479">Metal-binding</keyword>
<evidence type="ECO:0000259" key="2">
    <source>
        <dbReference type="PROSITE" id="PS50158"/>
    </source>
</evidence>
<accession>A0AAW1LB00</accession>
<keyword evidence="1" id="KW-0862">Zinc</keyword>
<evidence type="ECO:0000256" key="1">
    <source>
        <dbReference type="PROSITE-ProRule" id="PRU00047"/>
    </source>
</evidence>
<name>A0AAW1LB00_POPJA</name>
<dbReference type="Pfam" id="PF14223">
    <property type="entry name" value="Retrotran_gag_2"/>
    <property type="match status" value="1"/>
</dbReference>
<dbReference type="AlphaFoldDB" id="A0AAW1LB00"/>
<proteinExistence type="predicted"/>
<organism evidence="3 4">
    <name type="scientific">Popillia japonica</name>
    <name type="common">Japanese beetle</name>
    <dbReference type="NCBI Taxonomy" id="7064"/>
    <lineage>
        <taxon>Eukaryota</taxon>
        <taxon>Metazoa</taxon>
        <taxon>Ecdysozoa</taxon>
        <taxon>Arthropoda</taxon>
        <taxon>Hexapoda</taxon>
        <taxon>Insecta</taxon>
        <taxon>Pterygota</taxon>
        <taxon>Neoptera</taxon>
        <taxon>Endopterygota</taxon>
        <taxon>Coleoptera</taxon>
        <taxon>Polyphaga</taxon>
        <taxon>Scarabaeiformia</taxon>
        <taxon>Scarabaeidae</taxon>
        <taxon>Rutelinae</taxon>
        <taxon>Popillia</taxon>
    </lineage>
</organism>
<dbReference type="Proteomes" id="UP001458880">
    <property type="component" value="Unassembled WGS sequence"/>
</dbReference>
<comment type="caution">
    <text evidence="3">The sequence shown here is derived from an EMBL/GenBank/DDBJ whole genome shotgun (WGS) entry which is preliminary data.</text>
</comment>
<dbReference type="SUPFAM" id="SSF57756">
    <property type="entry name" value="Retrovirus zinc finger-like domains"/>
    <property type="match status" value="1"/>
</dbReference>
<dbReference type="EMBL" id="JASPKY010000122">
    <property type="protein sequence ID" value="KAK9732072.1"/>
    <property type="molecule type" value="Genomic_DNA"/>
</dbReference>
<evidence type="ECO:0000313" key="3">
    <source>
        <dbReference type="EMBL" id="KAK9732072.1"/>
    </source>
</evidence>
<sequence>MEVLLEEQDLLKYIDNTATIAVNEENTKKGTSSFSKAFERKGIIGQVFLRRKLLALKFNDNGSLEKHFLEFDKNIRELKNCGANLEEADIICHLLLTLPKSFDVIVTALDTIADDKVTLNFIKGKLLDHQLKRKAPEKTEKAVTTAFTGHAKNKIKCYACGKLGHKIINCRAYLNKKPEQAGDQKGNRVYDKNANLSVEENAVAFMTGDCSQRSSVNWFLDSGATDHMVNDIRLFRNLKKNQKPIKIAVAKQGETLEAECIGDIDIISGVNGKHLKIPIQNVLYVPNLLHNLFSIRKIEEKSMKIVFYDSQVYIYNKGDLVAKGNRNGKLYELVFKLDKSPEETASLN</sequence>